<dbReference type="Gene3D" id="3.40.630.10">
    <property type="entry name" value="Zn peptidases"/>
    <property type="match status" value="1"/>
</dbReference>
<evidence type="ECO:0000256" key="7">
    <source>
        <dbReference type="SAM" id="SignalP"/>
    </source>
</evidence>
<gene>
    <name evidence="9" type="ORF">OGH68_21370</name>
</gene>
<proteinExistence type="inferred from homology"/>
<keyword evidence="5" id="KW-0378">Hydrolase</keyword>
<keyword evidence="10" id="KW-1185">Reference proteome</keyword>
<evidence type="ECO:0000256" key="4">
    <source>
        <dbReference type="ARBA" id="ARBA00022729"/>
    </source>
</evidence>
<dbReference type="InterPro" id="IPR007484">
    <property type="entry name" value="Peptidase_M28"/>
</dbReference>
<dbReference type="InterPro" id="IPR002884">
    <property type="entry name" value="P_dom"/>
</dbReference>
<feature type="chain" id="PRO_5045504565" evidence="7">
    <location>
        <begin position="31"/>
        <end position="442"/>
    </location>
</feature>
<accession>A0ABY6ICS4</accession>
<dbReference type="SUPFAM" id="SSF49785">
    <property type="entry name" value="Galactose-binding domain-like"/>
    <property type="match status" value="1"/>
</dbReference>
<keyword evidence="6" id="KW-0862">Zinc</keyword>
<dbReference type="InterPro" id="IPR008979">
    <property type="entry name" value="Galactose-bd-like_sf"/>
</dbReference>
<keyword evidence="3" id="KW-0479">Metal-binding</keyword>
<evidence type="ECO:0000256" key="3">
    <source>
        <dbReference type="ARBA" id="ARBA00022723"/>
    </source>
</evidence>
<dbReference type="Pfam" id="PF01483">
    <property type="entry name" value="P_proprotein"/>
    <property type="match status" value="1"/>
</dbReference>
<feature type="signal peptide" evidence="7">
    <location>
        <begin position="1"/>
        <end position="30"/>
    </location>
</feature>
<evidence type="ECO:0000256" key="6">
    <source>
        <dbReference type="ARBA" id="ARBA00022833"/>
    </source>
</evidence>
<dbReference type="PANTHER" id="PTHR12147:SF26">
    <property type="entry name" value="PEPTIDASE M28 DOMAIN-CONTAINING PROTEIN"/>
    <property type="match status" value="1"/>
</dbReference>
<dbReference type="RefSeq" id="WP_264246356.1">
    <property type="nucleotide sequence ID" value="NZ_CP107567.1"/>
</dbReference>
<evidence type="ECO:0000313" key="10">
    <source>
        <dbReference type="Proteomes" id="UP001163878"/>
    </source>
</evidence>
<evidence type="ECO:0000256" key="5">
    <source>
        <dbReference type="ARBA" id="ARBA00022801"/>
    </source>
</evidence>
<evidence type="ECO:0000256" key="1">
    <source>
        <dbReference type="ARBA" id="ARBA00005957"/>
    </source>
</evidence>
<dbReference type="Pfam" id="PF04389">
    <property type="entry name" value="Peptidase_M28"/>
    <property type="match status" value="1"/>
</dbReference>
<feature type="domain" description="P/Homo B" evidence="8">
    <location>
        <begin position="324"/>
        <end position="442"/>
    </location>
</feature>
<dbReference type="PROSITE" id="PS51829">
    <property type="entry name" value="P_HOMO_B"/>
    <property type="match status" value="1"/>
</dbReference>
<keyword evidence="2" id="KW-0645">Protease</keyword>
<dbReference type="Proteomes" id="UP001163878">
    <property type="component" value="Chromosome"/>
</dbReference>
<dbReference type="CDD" id="cd03876">
    <property type="entry name" value="M28_SGAP_like"/>
    <property type="match status" value="1"/>
</dbReference>
<keyword evidence="4 7" id="KW-0732">Signal</keyword>
<evidence type="ECO:0000256" key="2">
    <source>
        <dbReference type="ARBA" id="ARBA00022670"/>
    </source>
</evidence>
<dbReference type="SUPFAM" id="SSF53187">
    <property type="entry name" value="Zn-dependent exopeptidases"/>
    <property type="match status" value="1"/>
</dbReference>
<comment type="similarity">
    <text evidence="1">Belongs to the peptidase M28 family. M28A subfamily.</text>
</comment>
<dbReference type="InterPro" id="IPR041756">
    <property type="entry name" value="M28_SGAP-like"/>
</dbReference>
<name>A0ABY6ICS4_STRPE</name>
<sequence length="442" mass="45955">MKLSVPRRVPAVAALALAGLLATAAPAASAAPAGAPPAPASALAAPDIPLANVKAHLDRFQSIAGSNGGNRAHGRPGYKASIDYVKAELDAAGFTTSVQQFTYNGTTGYNLTADWPGGDVNQTVMAGAHLDSVSSGAGINDNGSGSAAVLEAALAVSRAQLQPAKHLRFGWWGAEELGLVGSKYYVNNLSSTERSRIAGYLNFDMIGSPNPGYFVYDDDPVIEQTFKNYFSGLGVPTEIETEGDGRSDHASFKNAGIPVGGLFTGASRTKTSAQAQKWGGTAGQAFDRCYHSSCDTTSNINDTALDRNSDAVAHAIWTLSAGTTEPPGELYENTTDVAIPDAGAAVTSTVTVSGRSGNAPAALKVGVDIKHTWRGDLVVDLVAPDGTAYRLKNSSGSDSADNVITTYTVDASAEPANGAWKLRVQDVARYDTGYIDSWRLTF</sequence>
<dbReference type="Gene3D" id="2.60.120.260">
    <property type="entry name" value="Galactose-binding domain-like"/>
    <property type="match status" value="1"/>
</dbReference>
<evidence type="ECO:0000313" key="9">
    <source>
        <dbReference type="EMBL" id="UYQ63757.1"/>
    </source>
</evidence>
<protein>
    <submittedName>
        <fullName evidence="9">M28 family metallopeptidase</fullName>
    </submittedName>
</protein>
<dbReference type="EMBL" id="CP107567">
    <property type="protein sequence ID" value="UYQ63757.1"/>
    <property type="molecule type" value="Genomic_DNA"/>
</dbReference>
<reference evidence="9" key="1">
    <citation type="submission" date="2022-10" db="EMBL/GenBank/DDBJ databases">
        <title>Cytochrome P450 Catalyzes Benzene Ring Formation in the Biosynthesis of Trialkyl-Substituted Aromatic Polyketides.</title>
        <authorList>
            <person name="Zhao E."/>
            <person name="Ge H."/>
        </authorList>
    </citation>
    <scope>NUCLEOTIDE SEQUENCE</scope>
    <source>
        <strain evidence="9">NA0869</strain>
    </source>
</reference>
<dbReference type="InterPro" id="IPR045175">
    <property type="entry name" value="M28_fam"/>
</dbReference>
<evidence type="ECO:0000259" key="8">
    <source>
        <dbReference type="PROSITE" id="PS51829"/>
    </source>
</evidence>
<organism evidence="9 10">
    <name type="scientific">Streptomyces peucetius</name>
    <dbReference type="NCBI Taxonomy" id="1950"/>
    <lineage>
        <taxon>Bacteria</taxon>
        <taxon>Bacillati</taxon>
        <taxon>Actinomycetota</taxon>
        <taxon>Actinomycetes</taxon>
        <taxon>Kitasatosporales</taxon>
        <taxon>Streptomycetaceae</taxon>
        <taxon>Streptomyces</taxon>
    </lineage>
</organism>
<dbReference type="PANTHER" id="PTHR12147">
    <property type="entry name" value="METALLOPEPTIDASE M28 FAMILY MEMBER"/>
    <property type="match status" value="1"/>
</dbReference>